<accession>A0ABV6UWA2</accession>
<keyword evidence="2" id="KW-1185">Reference proteome</keyword>
<sequence>MKLIAYAQQLAIDPAAVFEAHQRLLTVTFEGLGSPAGRMPINCGSDATSA</sequence>
<dbReference type="EMBL" id="JBHEZZ010000023">
    <property type="protein sequence ID" value="MFC1405749.1"/>
    <property type="molecule type" value="Genomic_DNA"/>
</dbReference>
<name>A0ABV6UWA2_9ACTN</name>
<dbReference type="RefSeq" id="WP_157624073.1">
    <property type="nucleotide sequence ID" value="NZ_JBHEZZ010000023.1"/>
</dbReference>
<organism evidence="1 2">
    <name type="scientific">Streptacidiphilus cavernicola</name>
    <dbReference type="NCBI Taxonomy" id="3342716"/>
    <lineage>
        <taxon>Bacteria</taxon>
        <taxon>Bacillati</taxon>
        <taxon>Actinomycetota</taxon>
        <taxon>Actinomycetes</taxon>
        <taxon>Kitasatosporales</taxon>
        <taxon>Streptomycetaceae</taxon>
        <taxon>Streptacidiphilus</taxon>
    </lineage>
</organism>
<proteinExistence type="predicted"/>
<dbReference type="Proteomes" id="UP001592528">
    <property type="component" value="Unassembled WGS sequence"/>
</dbReference>
<reference evidence="1 2" key="1">
    <citation type="submission" date="2024-09" db="EMBL/GenBank/DDBJ databases">
        <authorList>
            <person name="Lee S.D."/>
        </authorList>
    </citation>
    <scope>NUCLEOTIDE SEQUENCE [LARGE SCALE GENOMIC DNA]</scope>
    <source>
        <strain evidence="1 2">N1-5</strain>
    </source>
</reference>
<evidence type="ECO:0000313" key="2">
    <source>
        <dbReference type="Proteomes" id="UP001592528"/>
    </source>
</evidence>
<comment type="caution">
    <text evidence="1">The sequence shown here is derived from an EMBL/GenBank/DDBJ whole genome shotgun (WGS) entry which is preliminary data.</text>
</comment>
<evidence type="ECO:0000313" key="1">
    <source>
        <dbReference type="EMBL" id="MFC1405749.1"/>
    </source>
</evidence>
<protein>
    <submittedName>
        <fullName evidence="1">Uncharacterized protein</fullName>
    </submittedName>
</protein>
<gene>
    <name evidence="1" type="ORF">ACEZDJ_31110</name>
</gene>